<keyword evidence="9" id="KW-1185">Reference proteome</keyword>
<dbReference type="Gene3D" id="3.40.1050.10">
    <property type="entry name" value="Carbonic anhydrase"/>
    <property type="match status" value="1"/>
</dbReference>
<evidence type="ECO:0000256" key="2">
    <source>
        <dbReference type="ARBA" id="ARBA00012925"/>
    </source>
</evidence>
<dbReference type="STRING" id="474950.SAMN05421771_0342"/>
<sequence length="221" mass="23923">MEDILSQLKAGIRRFRTEVYPEQAEKFQTAATTPQTPHALIITCADSRIDAESITSSGVGDVFITRNIGNLVPPYGEMLGGVSAVIEYAVSALKVKHIAICGHTDCGAMKALLNPAGMESMPTVKTWMRNAAAALSVADSLTTPEDTHESRLKKLTYENVLLQMQHLRTHPSVAGAMAREELTISGWVYNIGTGEVRITEDGSRNFYPVTVEGDLSGDEKA</sequence>
<dbReference type="RefSeq" id="WP_089836028.1">
    <property type="nucleotide sequence ID" value="NZ_FOZL01000001.1"/>
</dbReference>
<protein>
    <recommendedName>
        <fullName evidence="2">carbonic anhydrase</fullName>
        <ecNumber evidence="2">4.2.1.1</ecNumber>
    </recommendedName>
</protein>
<dbReference type="PANTHER" id="PTHR11002">
    <property type="entry name" value="CARBONIC ANHYDRASE"/>
    <property type="match status" value="1"/>
</dbReference>
<dbReference type="EMBL" id="FOZL01000001">
    <property type="protein sequence ID" value="SFR99119.1"/>
    <property type="molecule type" value="Genomic_DNA"/>
</dbReference>
<feature type="binding site" evidence="7">
    <location>
        <position position="44"/>
    </location>
    <ligand>
        <name>Zn(2+)</name>
        <dbReference type="ChEBI" id="CHEBI:29105"/>
    </ligand>
</feature>
<keyword evidence="5" id="KW-0456">Lyase</keyword>
<accession>A0A1I6L6N1</accession>
<reference evidence="8 9" key="1">
    <citation type="submission" date="2016-10" db="EMBL/GenBank/DDBJ databases">
        <authorList>
            <person name="de Groot N.N."/>
        </authorList>
    </citation>
    <scope>NUCLEOTIDE SEQUENCE [LARGE SCALE GENOMIC DNA]</scope>
    <source>
        <strain evidence="8 9">DSM 21001</strain>
    </source>
</reference>
<comment type="cofactor">
    <cofactor evidence="7">
        <name>Zn(2+)</name>
        <dbReference type="ChEBI" id="CHEBI:29105"/>
    </cofactor>
    <text evidence="7">Binds 1 zinc ion per subunit.</text>
</comment>
<dbReference type="SUPFAM" id="SSF53056">
    <property type="entry name" value="beta-carbonic anhydrase, cab"/>
    <property type="match status" value="1"/>
</dbReference>
<organism evidence="8 9">
    <name type="scientific">Granulicella pectinivorans</name>
    <dbReference type="NCBI Taxonomy" id="474950"/>
    <lineage>
        <taxon>Bacteria</taxon>
        <taxon>Pseudomonadati</taxon>
        <taxon>Acidobacteriota</taxon>
        <taxon>Terriglobia</taxon>
        <taxon>Terriglobales</taxon>
        <taxon>Acidobacteriaceae</taxon>
        <taxon>Granulicella</taxon>
    </lineage>
</organism>
<evidence type="ECO:0000256" key="5">
    <source>
        <dbReference type="ARBA" id="ARBA00023239"/>
    </source>
</evidence>
<dbReference type="PANTHER" id="PTHR11002:SF76">
    <property type="entry name" value="CARBONIC ANHYDRASE"/>
    <property type="match status" value="1"/>
</dbReference>
<dbReference type="EC" id="4.2.1.1" evidence="2"/>
<dbReference type="AlphaFoldDB" id="A0A1I6L6N1"/>
<evidence type="ECO:0000256" key="1">
    <source>
        <dbReference type="ARBA" id="ARBA00006217"/>
    </source>
</evidence>
<name>A0A1I6L6N1_9BACT</name>
<dbReference type="InterPro" id="IPR036874">
    <property type="entry name" value="Carbonic_anhydrase_sf"/>
</dbReference>
<dbReference type="GO" id="GO:0015976">
    <property type="term" value="P:carbon utilization"/>
    <property type="evidence" value="ECO:0007669"/>
    <property type="project" value="InterPro"/>
</dbReference>
<evidence type="ECO:0000313" key="9">
    <source>
        <dbReference type="Proteomes" id="UP000199024"/>
    </source>
</evidence>
<comment type="similarity">
    <text evidence="1">Belongs to the beta-class carbonic anhydrase family.</text>
</comment>
<feature type="binding site" evidence="7">
    <location>
        <position position="103"/>
    </location>
    <ligand>
        <name>Zn(2+)</name>
        <dbReference type="ChEBI" id="CHEBI:29105"/>
    </ligand>
</feature>
<dbReference type="Pfam" id="PF00484">
    <property type="entry name" value="Pro_CA"/>
    <property type="match status" value="1"/>
</dbReference>
<dbReference type="GO" id="GO:0008270">
    <property type="term" value="F:zinc ion binding"/>
    <property type="evidence" value="ECO:0007669"/>
    <property type="project" value="InterPro"/>
</dbReference>
<evidence type="ECO:0000256" key="3">
    <source>
        <dbReference type="ARBA" id="ARBA00022723"/>
    </source>
</evidence>
<gene>
    <name evidence="8" type="ORF">SAMN05421771_0342</name>
</gene>
<evidence type="ECO:0000256" key="4">
    <source>
        <dbReference type="ARBA" id="ARBA00022833"/>
    </source>
</evidence>
<feature type="binding site" evidence="7">
    <location>
        <position position="46"/>
    </location>
    <ligand>
        <name>Zn(2+)</name>
        <dbReference type="ChEBI" id="CHEBI:29105"/>
    </ligand>
</feature>
<dbReference type="PROSITE" id="PS00704">
    <property type="entry name" value="PROK_CO2_ANHYDRASE_1"/>
    <property type="match status" value="1"/>
</dbReference>
<dbReference type="CDD" id="cd00884">
    <property type="entry name" value="beta_CA_cladeB"/>
    <property type="match status" value="1"/>
</dbReference>
<dbReference type="InterPro" id="IPR045066">
    <property type="entry name" value="Beta_CA_cladeB"/>
</dbReference>
<proteinExistence type="inferred from homology"/>
<keyword evidence="3 7" id="KW-0479">Metal-binding</keyword>
<dbReference type="GO" id="GO:0004089">
    <property type="term" value="F:carbonate dehydratase activity"/>
    <property type="evidence" value="ECO:0007669"/>
    <property type="project" value="UniProtKB-EC"/>
</dbReference>
<dbReference type="InterPro" id="IPR001765">
    <property type="entry name" value="Carbonic_anhydrase"/>
</dbReference>
<comment type="catalytic activity">
    <reaction evidence="6">
        <text>hydrogencarbonate + H(+) = CO2 + H2O</text>
        <dbReference type="Rhea" id="RHEA:10748"/>
        <dbReference type="ChEBI" id="CHEBI:15377"/>
        <dbReference type="ChEBI" id="CHEBI:15378"/>
        <dbReference type="ChEBI" id="CHEBI:16526"/>
        <dbReference type="ChEBI" id="CHEBI:17544"/>
        <dbReference type="EC" id="4.2.1.1"/>
    </reaction>
</comment>
<evidence type="ECO:0000256" key="7">
    <source>
        <dbReference type="PIRSR" id="PIRSR601765-1"/>
    </source>
</evidence>
<dbReference type="Proteomes" id="UP000199024">
    <property type="component" value="Unassembled WGS sequence"/>
</dbReference>
<evidence type="ECO:0000313" key="8">
    <source>
        <dbReference type="EMBL" id="SFR99119.1"/>
    </source>
</evidence>
<dbReference type="OrthoDB" id="9769739at2"/>
<keyword evidence="4 7" id="KW-0862">Zinc</keyword>
<evidence type="ECO:0000256" key="6">
    <source>
        <dbReference type="ARBA" id="ARBA00048348"/>
    </source>
</evidence>
<dbReference type="SMART" id="SM00947">
    <property type="entry name" value="Pro_CA"/>
    <property type="match status" value="1"/>
</dbReference>
<feature type="binding site" evidence="7">
    <location>
        <position position="106"/>
    </location>
    <ligand>
        <name>Zn(2+)</name>
        <dbReference type="ChEBI" id="CHEBI:29105"/>
    </ligand>
</feature>
<dbReference type="InterPro" id="IPR015892">
    <property type="entry name" value="Carbonic_anhydrase_CS"/>
</dbReference>